<dbReference type="EMBL" id="LXEY01000022">
    <property type="protein sequence ID" value="OAV59167.1"/>
    <property type="molecule type" value="Genomic_DNA"/>
</dbReference>
<dbReference type="STRING" id="1837282.A6F49_14860"/>
<sequence length="144" mass="15372">MKNFHSTTDPALVLDVMSQLFAAGSSLPAALAATGRHLPGCSPLTDVAQKLLVGLDWDTAWQDTVEDPQLTVLARELRFVHSSAVPSAHMLTTAATALRANRKRLAEQLAQELAIRLVLPTGICLLPSFILLGIIPMVLSLLPG</sequence>
<keyword evidence="2" id="KW-1003">Cell membrane</keyword>
<protein>
    <recommendedName>
        <fullName evidence="7">Type II secretion system protein GspF domain-containing protein</fullName>
    </recommendedName>
</protein>
<comment type="subcellular location">
    <subcellularLocation>
        <location evidence="1">Cell membrane</location>
        <topology evidence="1">Multi-pass membrane protein</topology>
    </subcellularLocation>
</comment>
<organism evidence="8 9">
    <name type="scientific">Enteractinococcus helveticum</name>
    <dbReference type="NCBI Taxonomy" id="1837282"/>
    <lineage>
        <taxon>Bacteria</taxon>
        <taxon>Bacillati</taxon>
        <taxon>Actinomycetota</taxon>
        <taxon>Actinomycetes</taxon>
        <taxon>Micrococcales</taxon>
        <taxon>Micrococcaceae</taxon>
    </lineage>
</organism>
<dbReference type="PANTHER" id="PTHR35007">
    <property type="entry name" value="INTEGRAL MEMBRANE PROTEIN-RELATED"/>
    <property type="match status" value="1"/>
</dbReference>
<keyword evidence="9" id="KW-1185">Reference proteome</keyword>
<proteinExistence type="predicted"/>
<dbReference type="AlphaFoldDB" id="A0A1B7LVV0"/>
<dbReference type="Proteomes" id="UP000078292">
    <property type="component" value="Unassembled WGS sequence"/>
</dbReference>
<feature type="transmembrane region" description="Helical" evidence="6">
    <location>
        <begin position="113"/>
        <end position="139"/>
    </location>
</feature>
<reference evidence="8 9" key="1">
    <citation type="submission" date="2016-04" db="EMBL/GenBank/DDBJ databases">
        <title>First whole genome shotgun sequence of the bacterium Enteractinococcus sp. strain UASWS1574.</title>
        <authorList>
            <person name="Crovadore J."/>
            <person name="Chablais R."/>
            <person name="Lefort F."/>
        </authorList>
    </citation>
    <scope>NUCLEOTIDE SEQUENCE [LARGE SCALE GENOMIC DNA]</scope>
    <source>
        <strain evidence="8 9">UASWS1574</strain>
    </source>
</reference>
<evidence type="ECO:0000256" key="4">
    <source>
        <dbReference type="ARBA" id="ARBA00022989"/>
    </source>
</evidence>
<evidence type="ECO:0000256" key="1">
    <source>
        <dbReference type="ARBA" id="ARBA00004651"/>
    </source>
</evidence>
<keyword evidence="4 6" id="KW-1133">Transmembrane helix</keyword>
<evidence type="ECO:0000313" key="9">
    <source>
        <dbReference type="Proteomes" id="UP000078292"/>
    </source>
</evidence>
<evidence type="ECO:0000259" key="7">
    <source>
        <dbReference type="Pfam" id="PF00482"/>
    </source>
</evidence>
<evidence type="ECO:0000313" key="8">
    <source>
        <dbReference type="EMBL" id="OAV59167.1"/>
    </source>
</evidence>
<dbReference type="GO" id="GO:0005886">
    <property type="term" value="C:plasma membrane"/>
    <property type="evidence" value="ECO:0007669"/>
    <property type="project" value="UniProtKB-SubCell"/>
</dbReference>
<gene>
    <name evidence="8" type="ORF">A6F49_14860</name>
</gene>
<name>A0A1B7LVV0_9MICC</name>
<evidence type="ECO:0000256" key="3">
    <source>
        <dbReference type="ARBA" id="ARBA00022692"/>
    </source>
</evidence>
<accession>A0A1B7LVV0</accession>
<feature type="domain" description="Type II secretion system protein GspF" evidence="7">
    <location>
        <begin position="14"/>
        <end position="132"/>
    </location>
</feature>
<comment type="caution">
    <text evidence="8">The sequence shown here is derived from an EMBL/GenBank/DDBJ whole genome shotgun (WGS) entry which is preliminary data.</text>
</comment>
<dbReference type="Pfam" id="PF00482">
    <property type="entry name" value="T2SSF"/>
    <property type="match status" value="1"/>
</dbReference>
<evidence type="ECO:0000256" key="2">
    <source>
        <dbReference type="ARBA" id="ARBA00022475"/>
    </source>
</evidence>
<dbReference type="OrthoDB" id="3267562at2"/>
<keyword evidence="5 6" id="KW-0472">Membrane</keyword>
<dbReference type="InterPro" id="IPR018076">
    <property type="entry name" value="T2SS_GspF_dom"/>
</dbReference>
<evidence type="ECO:0000256" key="5">
    <source>
        <dbReference type="ARBA" id="ARBA00023136"/>
    </source>
</evidence>
<dbReference type="PANTHER" id="PTHR35007:SF3">
    <property type="entry name" value="POSSIBLE CONSERVED ALANINE RICH MEMBRANE PROTEIN"/>
    <property type="match status" value="1"/>
</dbReference>
<keyword evidence="3 6" id="KW-0812">Transmembrane</keyword>
<dbReference type="RefSeq" id="WP_052505025.1">
    <property type="nucleotide sequence ID" value="NZ_LXEY01000022.1"/>
</dbReference>
<evidence type="ECO:0000256" key="6">
    <source>
        <dbReference type="SAM" id="Phobius"/>
    </source>
</evidence>